<accession>A0ABR5TKD5</accession>
<sequence>MSSKLLKAKEEIKSQDKDKKSILRQIKSFKAEDKVKSNKEDHSKDIAKMQRDKYRQSSDCFYFF</sequence>
<proteinExistence type="predicted"/>
<dbReference type="EMBL" id="LSDB01000075">
    <property type="protein sequence ID" value="KXB55149.1"/>
    <property type="molecule type" value="Genomic_DNA"/>
</dbReference>
<name>A0ABR5TKD5_9BACL</name>
<organism evidence="1 2">
    <name type="scientific">Gemelliphila asaccharolytica</name>
    <dbReference type="NCBI Taxonomy" id="502393"/>
    <lineage>
        <taxon>Bacteria</taxon>
        <taxon>Bacillati</taxon>
        <taxon>Bacillota</taxon>
        <taxon>Bacilli</taxon>
        <taxon>Bacillales</taxon>
        <taxon>Gemellaceae</taxon>
        <taxon>Gemelliphila</taxon>
    </lineage>
</organism>
<evidence type="ECO:0000313" key="2">
    <source>
        <dbReference type="Proteomes" id="UP000070467"/>
    </source>
</evidence>
<evidence type="ECO:0000313" key="1">
    <source>
        <dbReference type="EMBL" id="KXB55149.1"/>
    </source>
</evidence>
<protein>
    <submittedName>
        <fullName evidence="1">Uncharacterized protein</fullName>
    </submittedName>
</protein>
<reference evidence="1 2" key="1">
    <citation type="submission" date="2016-01" db="EMBL/GenBank/DDBJ databases">
        <authorList>
            <person name="Mitreva M."/>
            <person name="Pepin K.H."/>
            <person name="Mihindukulasuriya K.A."/>
            <person name="Fulton R."/>
            <person name="Fronick C."/>
            <person name="O'Laughlin M."/>
            <person name="Miner T."/>
            <person name="Herter B."/>
            <person name="Rosa B.A."/>
            <person name="Cordes M."/>
            <person name="Tomlinson C."/>
            <person name="Wollam A."/>
            <person name="Palsikar V.B."/>
            <person name="Mardis E.R."/>
            <person name="Wilson R.K."/>
        </authorList>
    </citation>
    <scope>NUCLEOTIDE SEQUENCE [LARGE SCALE GENOMIC DNA]</scope>
    <source>
        <strain evidence="1 2">KA00071</strain>
    </source>
</reference>
<gene>
    <name evidence="1" type="ORF">HMPREF1871_01213</name>
</gene>
<dbReference type="Proteomes" id="UP000070467">
    <property type="component" value="Unassembled WGS sequence"/>
</dbReference>
<comment type="caution">
    <text evidence="1">The sequence shown here is derived from an EMBL/GenBank/DDBJ whole genome shotgun (WGS) entry which is preliminary data.</text>
</comment>
<keyword evidence="2" id="KW-1185">Reference proteome</keyword>